<organism evidence="2 3">
    <name type="scientific">Trichococcus shcherbakoviae subsp. psychrophilus</name>
    <dbReference type="NCBI Taxonomy" id="2585775"/>
    <lineage>
        <taxon>Bacteria</taxon>
        <taxon>Bacillati</taxon>
        <taxon>Bacillota</taxon>
        <taxon>Bacilli</taxon>
        <taxon>Lactobacillales</taxon>
        <taxon>Carnobacteriaceae</taxon>
        <taxon>Trichococcus</taxon>
    </lineage>
</organism>
<keyword evidence="3" id="KW-1185">Reference proteome</keyword>
<name>A0A5C5E5W7_9LACT</name>
<dbReference type="GO" id="GO:0008299">
    <property type="term" value="P:isoprenoid biosynthetic process"/>
    <property type="evidence" value="ECO:0007669"/>
    <property type="project" value="InterPro"/>
</dbReference>
<dbReference type="Proteomes" id="UP000313395">
    <property type="component" value="Unassembled WGS sequence"/>
</dbReference>
<comment type="similarity">
    <text evidence="1">Belongs to the FPP/GGPP synthase family.</text>
</comment>
<evidence type="ECO:0008006" key="4">
    <source>
        <dbReference type="Google" id="ProtNLM"/>
    </source>
</evidence>
<dbReference type="SUPFAM" id="SSF48576">
    <property type="entry name" value="Terpenoid synthases"/>
    <property type="match status" value="1"/>
</dbReference>
<dbReference type="Gene3D" id="1.10.600.10">
    <property type="entry name" value="Farnesyl Diphosphate Synthase"/>
    <property type="match status" value="1"/>
</dbReference>
<dbReference type="Pfam" id="PF00348">
    <property type="entry name" value="polyprenyl_synt"/>
    <property type="match status" value="1"/>
</dbReference>
<dbReference type="GO" id="GO:0004659">
    <property type="term" value="F:prenyltransferase activity"/>
    <property type="evidence" value="ECO:0007669"/>
    <property type="project" value="InterPro"/>
</dbReference>
<protein>
    <recommendedName>
        <fullName evidence="4">Polyprenyl synthetase</fullName>
    </recommendedName>
</protein>
<dbReference type="AlphaFoldDB" id="A0A5C5E5W7"/>
<gene>
    <name evidence="2" type="ORF">FHK04_12640</name>
</gene>
<comment type="caution">
    <text evidence="2">The sequence shown here is derived from an EMBL/GenBank/DDBJ whole genome shotgun (WGS) entry which is preliminary data.</text>
</comment>
<sequence length="315" mass="36183">MVKITGFEKLIYKNMGPYKIEEEYCVALTAYLSEFKKNFPSSFVDLVQMELSKKSTDRLSLGKVYLFLSLDQNKPQSLPTKNQIAVRLDILFILCDYLDDILDGDSVIALPKNELLINAMSLLFISIGELCELTKNYLDTSKILFFLTESVNGERFDFYSTLSEDSSAEVYFSKMLQKSTPLVQLVFYLACPDNELIWKDCAQNLSTAFQLQNDALDCMDTSKSDLVLFKETLPFIKALEYARINTDKRFLTIIEHRITDEDSLAFLAFYMEKCGAVEYCLRAASLYFEEAFQILKNNSNISVEVFTLLKSYLKE</sequence>
<dbReference type="InterPro" id="IPR008949">
    <property type="entry name" value="Isoprenoid_synthase_dom_sf"/>
</dbReference>
<evidence type="ECO:0000256" key="1">
    <source>
        <dbReference type="RuleBase" id="RU004466"/>
    </source>
</evidence>
<reference evidence="2 3" key="1">
    <citation type="submission" date="2019-06" db="EMBL/GenBank/DDBJ databases">
        <title>Description Trichococcus psychrophilus sp. nov., isolated from a cold spring, by genomic and phenotypic analyses.</title>
        <authorList>
            <person name="Zakharyuk A."/>
        </authorList>
    </citation>
    <scope>NUCLEOTIDE SEQUENCE [LARGE SCALE GENOMIC DNA]</scope>
    <source>
        <strain evidence="2 3">SKBG</strain>
    </source>
</reference>
<accession>A0A5C5E5W7</accession>
<evidence type="ECO:0000313" key="3">
    <source>
        <dbReference type="Proteomes" id="UP000313395"/>
    </source>
</evidence>
<keyword evidence="1" id="KW-0808">Transferase</keyword>
<proteinExistence type="inferred from homology"/>
<dbReference type="InterPro" id="IPR000092">
    <property type="entry name" value="Polyprenyl_synt"/>
</dbReference>
<dbReference type="EMBL" id="VENO01000005">
    <property type="protein sequence ID" value="TNV68020.1"/>
    <property type="molecule type" value="Genomic_DNA"/>
</dbReference>
<evidence type="ECO:0000313" key="2">
    <source>
        <dbReference type="EMBL" id="TNV68020.1"/>
    </source>
</evidence>